<evidence type="ECO:0000256" key="1">
    <source>
        <dbReference type="SAM" id="SignalP"/>
    </source>
</evidence>
<comment type="caution">
    <text evidence="3">The sequence shown here is derived from an EMBL/GenBank/DDBJ whole genome shotgun (WGS) entry which is preliminary data.</text>
</comment>
<keyword evidence="4" id="KW-1185">Reference proteome</keyword>
<sequence length="350" mass="37928">MRVKISNLKLRLAAACATTLLLLSTCAMADNIRIGLIGLDTSHSEQFTLRLNDPANPNHVPGARVVAAFAGGSPDLPESATRIEGFTATLRDKYGVKILPTIAEVCAASDALMILSVDGRPHLDQAREVITSGKPFFLDKPVAASLKDAVEIYKLADVAKVPIFSSSATRWWPGVVEVANAEKVPARAVLAYGPAPLLPHHPDLFFYGIHSTESLFTVMGSGCLSVERTSAPDVSVVTGLWEGGRLGTLYALHTLPMGSTNYKLIRFGQEKITEQASQGDYTPMLREIIKFFQTKQPPVTTKQTLEIYAFMEAAQESKRQNGKVVSLRDMLQKAGAPDEWLPAPLPKKSS</sequence>
<evidence type="ECO:0000313" key="3">
    <source>
        <dbReference type="EMBL" id="GEP43401.1"/>
    </source>
</evidence>
<feature type="domain" description="Gfo/Idh/MocA-like oxidoreductase N-terminal" evidence="2">
    <location>
        <begin position="86"/>
        <end position="161"/>
    </location>
</feature>
<dbReference type="AlphaFoldDB" id="A0A512MAN1"/>
<dbReference type="InterPro" id="IPR000683">
    <property type="entry name" value="Gfo/Idh/MocA-like_OxRdtase_N"/>
</dbReference>
<dbReference type="EMBL" id="BKAG01000017">
    <property type="protein sequence ID" value="GEP43401.1"/>
    <property type="molecule type" value="Genomic_DNA"/>
</dbReference>
<proteinExistence type="predicted"/>
<evidence type="ECO:0000259" key="2">
    <source>
        <dbReference type="Pfam" id="PF01408"/>
    </source>
</evidence>
<name>A0A512MAN1_9BACT</name>
<feature type="chain" id="PRO_5022109984" evidence="1">
    <location>
        <begin position="30"/>
        <end position="350"/>
    </location>
</feature>
<organism evidence="3 4">
    <name type="scientific">Brevifollis gellanilyticus</name>
    <dbReference type="NCBI Taxonomy" id="748831"/>
    <lineage>
        <taxon>Bacteria</taxon>
        <taxon>Pseudomonadati</taxon>
        <taxon>Verrucomicrobiota</taxon>
        <taxon>Verrucomicrobiia</taxon>
        <taxon>Verrucomicrobiales</taxon>
        <taxon>Verrucomicrobiaceae</taxon>
    </lineage>
</organism>
<gene>
    <name evidence="3" type="ORF">BGE01nite_26920</name>
</gene>
<dbReference type="Gene3D" id="3.40.50.720">
    <property type="entry name" value="NAD(P)-binding Rossmann-like Domain"/>
    <property type="match status" value="1"/>
</dbReference>
<accession>A0A512MAN1</accession>
<dbReference type="RefSeq" id="WP_146850977.1">
    <property type="nucleotide sequence ID" value="NZ_BKAG01000017.1"/>
</dbReference>
<keyword evidence="1" id="KW-0732">Signal</keyword>
<evidence type="ECO:0000313" key="4">
    <source>
        <dbReference type="Proteomes" id="UP000321577"/>
    </source>
</evidence>
<dbReference type="SUPFAM" id="SSF51735">
    <property type="entry name" value="NAD(P)-binding Rossmann-fold domains"/>
    <property type="match status" value="1"/>
</dbReference>
<dbReference type="Proteomes" id="UP000321577">
    <property type="component" value="Unassembled WGS sequence"/>
</dbReference>
<dbReference type="OrthoDB" id="128220at2"/>
<feature type="signal peptide" evidence="1">
    <location>
        <begin position="1"/>
        <end position="29"/>
    </location>
</feature>
<protein>
    <submittedName>
        <fullName evidence="3">Dehydrogenase</fullName>
    </submittedName>
</protein>
<dbReference type="GO" id="GO:0000166">
    <property type="term" value="F:nucleotide binding"/>
    <property type="evidence" value="ECO:0007669"/>
    <property type="project" value="InterPro"/>
</dbReference>
<dbReference type="InterPro" id="IPR036291">
    <property type="entry name" value="NAD(P)-bd_dom_sf"/>
</dbReference>
<reference evidence="3 4" key="1">
    <citation type="submission" date="2019-07" db="EMBL/GenBank/DDBJ databases">
        <title>Whole genome shotgun sequence of Brevifollis gellanilyticus NBRC 108608.</title>
        <authorList>
            <person name="Hosoyama A."/>
            <person name="Uohara A."/>
            <person name="Ohji S."/>
            <person name="Ichikawa N."/>
        </authorList>
    </citation>
    <scope>NUCLEOTIDE SEQUENCE [LARGE SCALE GENOMIC DNA]</scope>
    <source>
        <strain evidence="3 4">NBRC 108608</strain>
    </source>
</reference>
<dbReference type="Pfam" id="PF01408">
    <property type="entry name" value="GFO_IDH_MocA"/>
    <property type="match status" value="1"/>
</dbReference>